<dbReference type="EMBL" id="GGEC01056862">
    <property type="protein sequence ID" value="MBX37346.1"/>
    <property type="molecule type" value="Transcribed_RNA"/>
</dbReference>
<reference evidence="1" key="1">
    <citation type="submission" date="2018-02" db="EMBL/GenBank/DDBJ databases">
        <title>Rhizophora mucronata_Transcriptome.</title>
        <authorList>
            <person name="Meera S.P."/>
            <person name="Sreeshan A."/>
            <person name="Augustine A."/>
        </authorList>
    </citation>
    <scope>NUCLEOTIDE SEQUENCE</scope>
    <source>
        <tissue evidence="1">Leaf</tissue>
    </source>
</reference>
<sequence>MKTTENRCNEVETSFVEGAKIWRRHHSST</sequence>
<dbReference type="AlphaFoldDB" id="A0A2P2N4L3"/>
<accession>A0A2P2N4L3</accession>
<name>A0A2P2N4L3_RHIMU</name>
<organism evidence="1">
    <name type="scientific">Rhizophora mucronata</name>
    <name type="common">Asiatic mangrove</name>
    <dbReference type="NCBI Taxonomy" id="61149"/>
    <lineage>
        <taxon>Eukaryota</taxon>
        <taxon>Viridiplantae</taxon>
        <taxon>Streptophyta</taxon>
        <taxon>Embryophyta</taxon>
        <taxon>Tracheophyta</taxon>
        <taxon>Spermatophyta</taxon>
        <taxon>Magnoliopsida</taxon>
        <taxon>eudicotyledons</taxon>
        <taxon>Gunneridae</taxon>
        <taxon>Pentapetalae</taxon>
        <taxon>rosids</taxon>
        <taxon>fabids</taxon>
        <taxon>Malpighiales</taxon>
        <taxon>Rhizophoraceae</taxon>
        <taxon>Rhizophora</taxon>
    </lineage>
</organism>
<protein>
    <submittedName>
        <fullName evidence="1">Uncharacterized protein</fullName>
    </submittedName>
</protein>
<proteinExistence type="predicted"/>
<evidence type="ECO:0000313" key="1">
    <source>
        <dbReference type="EMBL" id="MBX37346.1"/>
    </source>
</evidence>